<reference evidence="2" key="1">
    <citation type="journal article" date="2023" name="G3 (Bethesda)">
        <title>A reference genome for the long-term kleptoplast-retaining sea slug Elysia crispata morphotype clarki.</title>
        <authorList>
            <person name="Eastman K.E."/>
            <person name="Pendleton A.L."/>
            <person name="Shaikh M.A."/>
            <person name="Suttiyut T."/>
            <person name="Ogas R."/>
            <person name="Tomko P."/>
            <person name="Gavelis G."/>
            <person name="Widhalm J.R."/>
            <person name="Wisecaver J.H."/>
        </authorList>
    </citation>
    <scope>NUCLEOTIDE SEQUENCE</scope>
    <source>
        <strain evidence="2">ECLA1</strain>
    </source>
</reference>
<sequence>MNYHNAHMEHHFTSEMSSSDGLMSQSPPTPLQATVIHLIPRARPTAALSPSPCRDCSSHTSIEGLGGNYAETGYNQELFRFDLNLDLKPGTSDRSEDAEHFLPSVRPYCVYRVPVACT</sequence>
<comment type="caution">
    <text evidence="2">The sequence shown here is derived from an EMBL/GenBank/DDBJ whole genome shotgun (WGS) entry which is preliminary data.</text>
</comment>
<gene>
    <name evidence="2" type="ORF">RRG08_051027</name>
</gene>
<dbReference type="Proteomes" id="UP001283361">
    <property type="component" value="Unassembled WGS sequence"/>
</dbReference>
<dbReference type="AlphaFoldDB" id="A0AAE0Z4T3"/>
<feature type="region of interest" description="Disordered" evidence="1">
    <location>
        <begin position="1"/>
        <end position="30"/>
    </location>
</feature>
<feature type="compositionally biased region" description="Basic and acidic residues" evidence="1">
    <location>
        <begin position="1"/>
        <end position="13"/>
    </location>
</feature>
<keyword evidence="3" id="KW-1185">Reference proteome</keyword>
<evidence type="ECO:0000313" key="2">
    <source>
        <dbReference type="EMBL" id="KAK3762874.1"/>
    </source>
</evidence>
<evidence type="ECO:0000313" key="3">
    <source>
        <dbReference type="Proteomes" id="UP001283361"/>
    </source>
</evidence>
<dbReference type="EMBL" id="JAWDGP010004628">
    <property type="protein sequence ID" value="KAK3762874.1"/>
    <property type="molecule type" value="Genomic_DNA"/>
</dbReference>
<proteinExistence type="predicted"/>
<accession>A0AAE0Z4T3</accession>
<protein>
    <submittedName>
        <fullName evidence="2">Uncharacterized protein</fullName>
    </submittedName>
</protein>
<evidence type="ECO:0000256" key="1">
    <source>
        <dbReference type="SAM" id="MobiDB-lite"/>
    </source>
</evidence>
<name>A0AAE0Z4T3_9GAST</name>
<organism evidence="2 3">
    <name type="scientific">Elysia crispata</name>
    <name type="common">lettuce slug</name>
    <dbReference type="NCBI Taxonomy" id="231223"/>
    <lineage>
        <taxon>Eukaryota</taxon>
        <taxon>Metazoa</taxon>
        <taxon>Spiralia</taxon>
        <taxon>Lophotrochozoa</taxon>
        <taxon>Mollusca</taxon>
        <taxon>Gastropoda</taxon>
        <taxon>Heterobranchia</taxon>
        <taxon>Euthyneura</taxon>
        <taxon>Panpulmonata</taxon>
        <taxon>Sacoglossa</taxon>
        <taxon>Placobranchoidea</taxon>
        <taxon>Plakobranchidae</taxon>
        <taxon>Elysia</taxon>
    </lineage>
</organism>
<feature type="compositionally biased region" description="Polar residues" evidence="1">
    <location>
        <begin position="14"/>
        <end position="26"/>
    </location>
</feature>